<sequence>MDSEAQKSSAKEAQESSTKRIAEHLKSDISKKQKVNENVEPLVDDFEELRKRIEIVPNDGDEVLIEATPISSRSPTIIDYKIHKEGKKTYFKIIGAD</sequence>
<dbReference type="AlphaFoldDB" id="A0A699UKV5"/>
<comment type="caution">
    <text evidence="2">The sequence shown here is derived from an EMBL/GenBank/DDBJ whole genome shotgun (WGS) entry which is preliminary data.</text>
</comment>
<proteinExistence type="predicted"/>
<feature type="non-terminal residue" evidence="2">
    <location>
        <position position="97"/>
    </location>
</feature>
<evidence type="ECO:0008006" key="3">
    <source>
        <dbReference type="Google" id="ProtNLM"/>
    </source>
</evidence>
<protein>
    <recommendedName>
        <fullName evidence="3">Reverse transcriptase domain-containing protein</fullName>
    </recommendedName>
</protein>
<name>A0A699UKV5_TANCI</name>
<organism evidence="2">
    <name type="scientific">Tanacetum cinerariifolium</name>
    <name type="common">Dalmatian daisy</name>
    <name type="synonym">Chrysanthemum cinerariifolium</name>
    <dbReference type="NCBI Taxonomy" id="118510"/>
    <lineage>
        <taxon>Eukaryota</taxon>
        <taxon>Viridiplantae</taxon>
        <taxon>Streptophyta</taxon>
        <taxon>Embryophyta</taxon>
        <taxon>Tracheophyta</taxon>
        <taxon>Spermatophyta</taxon>
        <taxon>Magnoliopsida</taxon>
        <taxon>eudicotyledons</taxon>
        <taxon>Gunneridae</taxon>
        <taxon>Pentapetalae</taxon>
        <taxon>asterids</taxon>
        <taxon>campanulids</taxon>
        <taxon>Asterales</taxon>
        <taxon>Asteraceae</taxon>
        <taxon>Asteroideae</taxon>
        <taxon>Anthemideae</taxon>
        <taxon>Anthemidinae</taxon>
        <taxon>Tanacetum</taxon>
    </lineage>
</organism>
<evidence type="ECO:0000256" key="1">
    <source>
        <dbReference type="SAM" id="MobiDB-lite"/>
    </source>
</evidence>
<reference evidence="2" key="1">
    <citation type="journal article" date="2019" name="Sci. Rep.">
        <title>Draft genome of Tanacetum cinerariifolium, the natural source of mosquito coil.</title>
        <authorList>
            <person name="Yamashiro T."/>
            <person name="Shiraishi A."/>
            <person name="Satake H."/>
            <person name="Nakayama K."/>
        </authorList>
    </citation>
    <scope>NUCLEOTIDE SEQUENCE</scope>
</reference>
<accession>A0A699UKV5</accession>
<evidence type="ECO:0000313" key="2">
    <source>
        <dbReference type="EMBL" id="GFD23220.1"/>
    </source>
</evidence>
<feature type="region of interest" description="Disordered" evidence="1">
    <location>
        <begin position="1"/>
        <end position="33"/>
    </location>
</feature>
<feature type="compositionally biased region" description="Basic and acidic residues" evidence="1">
    <location>
        <begin position="9"/>
        <end position="33"/>
    </location>
</feature>
<gene>
    <name evidence="2" type="ORF">Tci_895189</name>
</gene>
<dbReference type="EMBL" id="BKCJ011343172">
    <property type="protein sequence ID" value="GFD23220.1"/>
    <property type="molecule type" value="Genomic_DNA"/>
</dbReference>